<sequence length="88" mass="10214">MSTINLRTKIFYYLSLTLFIFGIISWVPYLVFDIQEPYGMLTFILSPIGFYFGYLAKNRLLALSNLAMLFSFVPVVIFVYSTKGYIPM</sequence>
<proteinExistence type="predicted"/>
<dbReference type="RefSeq" id="WP_210598963.1">
    <property type="nucleotide sequence ID" value="NZ_JAGKSQ010000010.1"/>
</dbReference>
<reference evidence="2" key="1">
    <citation type="submission" date="2021-03" db="EMBL/GenBank/DDBJ databases">
        <title>Bacillus suaedae sp. nov., isolated from Suaeda aralocaspica.</title>
        <authorList>
            <person name="Lei R.F.R."/>
        </authorList>
    </citation>
    <scope>NUCLEOTIDE SEQUENCE</scope>
    <source>
        <strain evidence="2">YZJH907-2</strain>
    </source>
</reference>
<evidence type="ECO:0000313" key="3">
    <source>
        <dbReference type="Proteomes" id="UP000678228"/>
    </source>
</evidence>
<dbReference type="Proteomes" id="UP000678228">
    <property type="component" value="Unassembled WGS sequence"/>
</dbReference>
<accession>A0A940X0Q7</accession>
<keyword evidence="1" id="KW-0812">Transmembrane</keyword>
<gene>
    <name evidence="2" type="ORF">J7W16_18445</name>
</gene>
<protein>
    <submittedName>
        <fullName evidence="2">Uncharacterized protein</fullName>
    </submittedName>
</protein>
<keyword evidence="3" id="KW-1185">Reference proteome</keyword>
<feature type="transmembrane region" description="Helical" evidence="1">
    <location>
        <begin position="12"/>
        <end position="32"/>
    </location>
</feature>
<keyword evidence="1" id="KW-1133">Transmembrane helix</keyword>
<organism evidence="2 3">
    <name type="scientific">Halalkalibacter suaedae</name>
    <dbReference type="NCBI Taxonomy" id="2822140"/>
    <lineage>
        <taxon>Bacteria</taxon>
        <taxon>Bacillati</taxon>
        <taxon>Bacillota</taxon>
        <taxon>Bacilli</taxon>
        <taxon>Bacillales</taxon>
        <taxon>Bacillaceae</taxon>
        <taxon>Halalkalibacter</taxon>
    </lineage>
</organism>
<dbReference type="EMBL" id="JAGKSQ010000010">
    <property type="protein sequence ID" value="MBP3953106.1"/>
    <property type="molecule type" value="Genomic_DNA"/>
</dbReference>
<name>A0A940X0Q7_9BACI</name>
<keyword evidence="1" id="KW-0472">Membrane</keyword>
<feature type="transmembrane region" description="Helical" evidence="1">
    <location>
        <begin position="38"/>
        <end position="56"/>
    </location>
</feature>
<comment type="caution">
    <text evidence="2">The sequence shown here is derived from an EMBL/GenBank/DDBJ whole genome shotgun (WGS) entry which is preliminary data.</text>
</comment>
<evidence type="ECO:0000256" key="1">
    <source>
        <dbReference type="SAM" id="Phobius"/>
    </source>
</evidence>
<feature type="transmembrane region" description="Helical" evidence="1">
    <location>
        <begin position="63"/>
        <end position="82"/>
    </location>
</feature>
<evidence type="ECO:0000313" key="2">
    <source>
        <dbReference type="EMBL" id="MBP3953106.1"/>
    </source>
</evidence>
<dbReference type="AlphaFoldDB" id="A0A940X0Q7"/>